<feature type="compositionally biased region" description="Basic and acidic residues" evidence="1">
    <location>
        <begin position="476"/>
        <end position="495"/>
    </location>
</feature>
<feature type="region of interest" description="Disordered" evidence="1">
    <location>
        <begin position="586"/>
        <end position="605"/>
    </location>
</feature>
<name>A0AAX6MNH9_9PEZI</name>
<evidence type="ECO:0000313" key="2">
    <source>
        <dbReference type="EMBL" id="KAK6954220.1"/>
    </source>
</evidence>
<accession>A0AAX6MNH9</accession>
<organism evidence="2 3">
    <name type="scientific">Daldinia eschscholtzii</name>
    <dbReference type="NCBI Taxonomy" id="292717"/>
    <lineage>
        <taxon>Eukaryota</taxon>
        <taxon>Fungi</taxon>
        <taxon>Dikarya</taxon>
        <taxon>Ascomycota</taxon>
        <taxon>Pezizomycotina</taxon>
        <taxon>Sordariomycetes</taxon>
        <taxon>Xylariomycetidae</taxon>
        <taxon>Xylariales</taxon>
        <taxon>Hypoxylaceae</taxon>
        <taxon>Daldinia</taxon>
    </lineage>
</organism>
<evidence type="ECO:0000256" key="1">
    <source>
        <dbReference type="SAM" id="MobiDB-lite"/>
    </source>
</evidence>
<dbReference type="AlphaFoldDB" id="A0AAX6MNH9"/>
<dbReference type="EMBL" id="JBANMG010000004">
    <property type="protein sequence ID" value="KAK6954220.1"/>
    <property type="molecule type" value="Genomic_DNA"/>
</dbReference>
<dbReference type="Proteomes" id="UP001369815">
    <property type="component" value="Unassembled WGS sequence"/>
</dbReference>
<feature type="region of interest" description="Disordered" evidence="1">
    <location>
        <begin position="879"/>
        <end position="901"/>
    </location>
</feature>
<evidence type="ECO:0008006" key="4">
    <source>
        <dbReference type="Google" id="ProtNLM"/>
    </source>
</evidence>
<sequence length="959" mass="107654">MALSTSISSTQLNPRASNILDLPDEILKEICSQVGFNPWSRITTASPTKKTFCRRFRDLAAAQLYRNFHIVFPDEDDPYFDSPIDGLAGGLETFVASDYNYAKHLREFSLDTLSIGERAELAYKPYLASVSCGKFMNTLLLLTLRKAQSLDTFRWNIRVELSRQVYKALHNIKSLRHLHLRLQAGASLYQIPPPLPNSNVQHSEYDATVTPVPQWANPNSNLLDPVTVYGPPPVPMSSSLGLKPSWRNKPPKKLSVAKEPPTIEGFKNLESLSVLDMDSLDVVKEIQVCVRNSSSTLRKMKLSFSDSLAMQARKPCADAELDESEDDEFQVMPISLTAPYDDNGPAKAFQAQEERKLQELVLGRIFEIEPSHVKASRLPIEVKKEDTKKGSSEEQSVSDHGQHFIDNVNRVFERMVAHVNGTSGFTSIEQQDALDAIAKAAKKYVNSEESKSKTGPSSKDLPNDDGSHSLPNVHELGLDMDKPEESQPLNFERKPHSSIPKDSLYDANPDDIDIEIPEEQLTAEFQRIIEITSTDIGSQNGPFNPTEVSTFPLDAIGRNSAVPTPNASSMGDKECEWREHADKLSKGTHTAVIPADDNHPDKDQEHLECTDRGVEEAAHDNAVQISATTNEKDALLSNVNKYARDTRGIGLHSLSIHLIPIRASVLGKAIDLHSLKRITLLNVGEQKKFWAMMMKENSLKPLPLRKVFTDDVCLQFLHLVSQLDCVREVFMLQRSPKYKPESFAPNPGTTIEQIRNFILKKHMHSLKRLMIKNQADSSWDVDEKTIQHICRRGKVLEELAVIMGMRAIHTLIQRIPGLTNLRALQLISFRTEDTCLSVMRETRRFIVDALSFHPELKLEWLALGDDERAVRIVRKSGVPKKPRVGSKKDKQQAPISNQDYVGNGLFPVAPIGWGATSDSDDDEDDDPLLRVKLELVEPFSFYDIFGIRIFKKEIVSGRL</sequence>
<protein>
    <recommendedName>
        <fullName evidence="4">F-box domain-containing protein</fullName>
    </recommendedName>
</protein>
<keyword evidence="3" id="KW-1185">Reference proteome</keyword>
<evidence type="ECO:0000313" key="3">
    <source>
        <dbReference type="Proteomes" id="UP001369815"/>
    </source>
</evidence>
<proteinExistence type="predicted"/>
<feature type="region of interest" description="Disordered" evidence="1">
    <location>
        <begin position="445"/>
        <end position="507"/>
    </location>
</feature>
<reference evidence="2 3" key="1">
    <citation type="journal article" date="2024" name="Front Chem Biol">
        <title>Unveiling the potential of Daldinia eschscholtzii MFLUCC 19-0629 through bioactivity and bioinformatics studies for enhanced sustainable agriculture production.</title>
        <authorList>
            <person name="Brooks S."/>
            <person name="Weaver J.A."/>
            <person name="Klomchit A."/>
            <person name="Alharthi S.A."/>
            <person name="Onlamun T."/>
            <person name="Nurani R."/>
            <person name="Vong T.K."/>
            <person name="Alberti F."/>
            <person name="Greco C."/>
        </authorList>
    </citation>
    <scope>NUCLEOTIDE SEQUENCE [LARGE SCALE GENOMIC DNA]</scope>
    <source>
        <strain evidence="2">MFLUCC 19-0629</strain>
    </source>
</reference>
<gene>
    <name evidence="2" type="ORF">Daesc_004186</name>
</gene>
<feature type="compositionally biased region" description="Basic and acidic residues" evidence="1">
    <location>
        <begin position="596"/>
        <end position="605"/>
    </location>
</feature>
<comment type="caution">
    <text evidence="2">The sequence shown here is derived from an EMBL/GenBank/DDBJ whole genome shotgun (WGS) entry which is preliminary data.</text>
</comment>